<dbReference type="InterPro" id="IPR005338">
    <property type="entry name" value="Anhydro_N_Ac-Mur_kinase"/>
</dbReference>
<protein>
    <recommendedName>
        <fullName evidence="1">Anhydro-N-acetylmuramic acid kinase</fullName>
        <ecNumber evidence="1">2.7.1.170</ecNumber>
    </recommendedName>
    <alternativeName>
        <fullName evidence="1">AnhMurNAc kinase</fullName>
    </alternativeName>
</protein>
<dbReference type="GO" id="GO:0016773">
    <property type="term" value="F:phosphotransferase activity, alcohol group as acceptor"/>
    <property type="evidence" value="ECO:0007669"/>
    <property type="project" value="UniProtKB-UniRule"/>
</dbReference>
<keyword evidence="1" id="KW-0418">Kinase</keyword>
<keyword evidence="1" id="KW-0547">Nucleotide-binding</keyword>
<dbReference type="SUPFAM" id="SSF53067">
    <property type="entry name" value="Actin-like ATPase domain"/>
    <property type="match status" value="1"/>
</dbReference>
<comment type="catalytic activity">
    <reaction evidence="1">
        <text>1,6-anhydro-N-acetyl-beta-muramate + ATP + H2O = N-acetyl-D-muramate 6-phosphate + ADP + H(+)</text>
        <dbReference type="Rhea" id="RHEA:24952"/>
        <dbReference type="ChEBI" id="CHEBI:15377"/>
        <dbReference type="ChEBI" id="CHEBI:15378"/>
        <dbReference type="ChEBI" id="CHEBI:30616"/>
        <dbReference type="ChEBI" id="CHEBI:58690"/>
        <dbReference type="ChEBI" id="CHEBI:58722"/>
        <dbReference type="ChEBI" id="CHEBI:456216"/>
        <dbReference type="EC" id="2.7.1.170"/>
    </reaction>
</comment>
<keyword evidence="3" id="KW-1185">Reference proteome</keyword>
<feature type="binding site" evidence="1">
    <location>
        <begin position="20"/>
        <end position="27"/>
    </location>
    <ligand>
        <name>ATP</name>
        <dbReference type="ChEBI" id="CHEBI:30616"/>
    </ligand>
</feature>
<dbReference type="PANTHER" id="PTHR30605:SF0">
    <property type="entry name" value="ANHYDRO-N-ACETYLMURAMIC ACID KINASE"/>
    <property type="match status" value="1"/>
</dbReference>
<dbReference type="HAMAP" id="MF_01270">
    <property type="entry name" value="AnhMurNAc_kinase"/>
    <property type="match status" value="1"/>
</dbReference>
<dbReference type="Gene3D" id="3.30.420.40">
    <property type="match status" value="2"/>
</dbReference>
<evidence type="ECO:0000313" key="2">
    <source>
        <dbReference type="EMBL" id="ABI55790.1"/>
    </source>
</evidence>
<dbReference type="Pfam" id="PF03702">
    <property type="entry name" value="AnmK"/>
    <property type="match status" value="1"/>
</dbReference>
<dbReference type="UniPathway" id="UPA00343"/>
<keyword evidence="1" id="KW-0808">Transferase</keyword>
<dbReference type="EMBL" id="CP000453">
    <property type="protein sequence ID" value="ABI55790.1"/>
    <property type="molecule type" value="Genomic_DNA"/>
</dbReference>
<dbReference type="CDD" id="cd24050">
    <property type="entry name" value="ASKHA_NBD_ANMK"/>
    <property type="match status" value="1"/>
</dbReference>
<organism evidence="2 3">
    <name type="scientific">Alkalilimnicola ehrlichii (strain ATCC BAA-1101 / DSM 17681 / MLHE-1)</name>
    <dbReference type="NCBI Taxonomy" id="187272"/>
    <lineage>
        <taxon>Bacteria</taxon>
        <taxon>Pseudomonadati</taxon>
        <taxon>Pseudomonadota</taxon>
        <taxon>Gammaproteobacteria</taxon>
        <taxon>Chromatiales</taxon>
        <taxon>Ectothiorhodospiraceae</taxon>
        <taxon>Alkalilimnicola</taxon>
    </lineage>
</organism>
<comment type="pathway">
    <text evidence="1">Cell wall biogenesis; peptidoglycan recycling.</text>
</comment>
<dbReference type="GO" id="GO:0005524">
    <property type="term" value="F:ATP binding"/>
    <property type="evidence" value="ECO:0007669"/>
    <property type="project" value="UniProtKB-UniRule"/>
</dbReference>
<dbReference type="AlphaFoldDB" id="Q0ABJ7"/>
<comment type="similarity">
    <text evidence="1">Belongs to the anhydro-N-acetylmuramic acid kinase family.</text>
</comment>
<proteinExistence type="inferred from homology"/>
<dbReference type="GO" id="GO:0006040">
    <property type="term" value="P:amino sugar metabolic process"/>
    <property type="evidence" value="ECO:0007669"/>
    <property type="project" value="InterPro"/>
</dbReference>
<dbReference type="GO" id="GO:0097175">
    <property type="term" value="P:1,6-anhydro-N-acetyl-beta-muramic acid catabolic process"/>
    <property type="evidence" value="ECO:0007669"/>
    <property type="project" value="UniProtKB-UniRule"/>
</dbReference>
<gene>
    <name evidence="1" type="primary">anmK</name>
    <name evidence="2" type="ordered locus">Mlg_0436</name>
</gene>
<dbReference type="GO" id="GO:0016301">
    <property type="term" value="F:kinase activity"/>
    <property type="evidence" value="ECO:0007669"/>
    <property type="project" value="UniProtKB-KW"/>
</dbReference>
<name>Q0ABJ7_ALKEH</name>
<keyword evidence="1" id="KW-0119">Carbohydrate metabolism</keyword>
<dbReference type="Proteomes" id="UP000001962">
    <property type="component" value="Chromosome"/>
</dbReference>
<dbReference type="GO" id="GO:0009254">
    <property type="term" value="P:peptidoglycan turnover"/>
    <property type="evidence" value="ECO:0007669"/>
    <property type="project" value="UniProtKB-UniRule"/>
</dbReference>
<dbReference type="NCBIfam" id="NF007139">
    <property type="entry name" value="PRK09585.1-3"/>
    <property type="match status" value="1"/>
</dbReference>
<reference evidence="3" key="1">
    <citation type="submission" date="2006-08" db="EMBL/GenBank/DDBJ databases">
        <title>Complete sequence of Alkalilimnicola ehrilichei MLHE-1.</title>
        <authorList>
            <person name="Copeland A."/>
            <person name="Lucas S."/>
            <person name="Lapidus A."/>
            <person name="Barry K."/>
            <person name="Detter J.C."/>
            <person name="Glavina del Rio T."/>
            <person name="Hammon N."/>
            <person name="Israni S."/>
            <person name="Dalin E."/>
            <person name="Tice H."/>
            <person name="Pitluck S."/>
            <person name="Sims D."/>
            <person name="Brettin T."/>
            <person name="Bruce D."/>
            <person name="Han C."/>
            <person name="Tapia R."/>
            <person name="Gilna P."/>
            <person name="Schmutz J."/>
            <person name="Larimer F."/>
            <person name="Land M."/>
            <person name="Hauser L."/>
            <person name="Kyrpides N."/>
            <person name="Mikhailova N."/>
            <person name="Oremland R.S."/>
            <person name="Hoeft S.E."/>
            <person name="Switzer-Blum J."/>
            <person name="Kulp T."/>
            <person name="King G."/>
            <person name="Tabita R."/>
            <person name="Witte B."/>
            <person name="Santini J.M."/>
            <person name="Basu P."/>
            <person name="Hollibaugh J.T."/>
            <person name="Xie G."/>
            <person name="Stolz J.F."/>
            <person name="Richardson P."/>
        </authorList>
    </citation>
    <scope>NUCLEOTIDE SEQUENCE [LARGE SCALE GENOMIC DNA]</scope>
    <source>
        <strain evidence="3">ATCC BAA-1101 / DSM 17681 / MLHE-1</strain>
    </source>
</reference>
<evidence type="ECO:0000256" key="1">
    <source>
        <dbReference type="HAMAP-Rule" id="MF_01270"/>
    </source>
</evidence>
<comment type="function">
    <text evidence="1">Catalyzes the specific phosphorylation of 1,6-anhydro-N-acetylmuramic acid (anhMurNAc) with the simultaneous cleavage of the 1,6-anhydro ring, generating MurNAc-6-P. Is required for the utilization of anhMurNAc either imported from the medium or derived from its own cell wall murein, and thus plays a role in cell wall recycling.</text>
</comment>
<dbReference type="HOGENOM" id="CLU_038782_0_0_6"/>
<accession>Q0ABJ7</accession>
<keyword evidence="1" id="KW-0067">ATP-binding</keyword>
<dbReference type="RefSeq" id="WP_011628186.1">
    <property type="nucleotide sequence ID" value="NC_008340.1"/>
</dbReference>
<dbReference type="KEGG" id="aeh:Mlg_0436"/>
<comment type="pathway">
    <text evidence="1">Amino-sugar metabolism; 1,6-anhydro-N-acetylmuramate degradation.</text>
</comment>
<dbReference type="UniPathway" id="UPA00544"/>
<dbReference type="PANTHER" id="PTHR30605">
    <property type="entry name" value="ANHYDRO-N-ACETYLMURAMIC ACID KINASE"/>
    <property type="match status" value="1"/>
</dbReference>
<dbReference type="EC" id="2.7.1.170" evidence="1"/>
<dbReference type="InterPro" id="IPR043129">
    <property type="entry name" value="ATPase_NBD"/>
</dbReference>
<dbReference type="eggNOG" id="COG2377">
    <property type="taxonomic scope" value="Bacteria"/>
</dbReference>
<evidence type="ECO:0000313" key="3">
    <source>
        <dbReference type="Proteomes" id="UP000001962"/>
    </source>
</evidence>
<sequence>MNAGAASAPRDGLYLGLISGTSIDAVDAALVEIRGGQPRLCRALGHPIPGPLASALHRVDAQTPLDTLLDLDQQVARLHAEAARRLLSEAKTGAAEVIAIGSHGQTVYHRPHGPYPTTVQLGDPSRLAAETGITTVADFRRRDMALGGQGAPLVPAFHAACLRQAGEDRAVLNLGGIANLTLLPGTDTAPVTGFDTGPANTLLDAWFRQHRDGTYDRDGAWAAGGALHTGLLRRLLNDDYLKRPPPKSTGPEYFSPDWLHRQLDALPGAPPAPQDVQRTLLAFTAQSAVAALAEALPGVRQLYICGGGIHNTALWRALAAALASRCPGCQLTPTTEAGLDPDWLEAMAFAWLAYRTLAGLPGNLPEVTGARQAAPLGGIFPAG</sequence>
<dbReference type="OrthoDB" id="9763949at2"/>